<dbReference type="EMBL" id="CAUEEQ010003158">
    <property type="protein sequence ID" value="CAJ0924523.1"/>
    <property type="molecule type" value="Genomic_DNA"/>
</dbReference>
<evidence type="ECO:0000313" key="4">
    <source>
        <dbReference type="Proteomes" id="UP001176940"/>
    </source>
</evidence>
<dbReference type="SUPFAM" id="SSF48264">
    <property type="entry name" value="Cytochrome P450"/>
    <property type="match status" value="1"/>
</dbReference>
<dbReference type="PANTHER" id="PTHR24280:SF4">
    <property type="entry name" value="CYTOCHROME P450 20A1"/>
    <property type="match status" value="1"/>
</dbReference>
<keyword evidence="4" id="KW-1185">Reference proteome</keyword>
<feature type="transmembrane region" description="Helical" evidence="2">
    <location>
        <begin position="47"/>
        <end position="68"/>
    </location>
</feature>
<evidence type="ECO:0000256" key="1">
    <source>
        <dbReference type="SAM" id="MobiDB-lite"/>
    </source>
</evidence>
<evidence type="ECO:0000313" key="3">
    <source>
        <dbReference type="EMBL" id="CAJ0924523.1"/>
    </source>
</evidence>
<feature type="region of interest" description="Disordered" evidence="1">
    <location>
        <begin position="302"/>
        <end position="321"/>
    </location>
</feature>
<dbReference type="PANTHER" id="PTHR24280">
    <property type="entry name" value="CYTOCHROME P450 20A1"/>
    <property type="match status" value="1"/>
</dbReference>
<gene>
    <name evidence="3" type="ORF">RIMI_LOCUS2284553</name>
</gene>
<dbReference type="InterPro" id="IPR052666">
    <property type="entry name" value="CYP450_20A1-like"/>
</dbReference>
<dbReference type="Gene3D" id="1.10.630.10">
    <property type="entry name" value="Cytochrome P450"/>
    <property type="match status" value="1"/>
</dbReference>
<reference evidence="3" key="1">
    <citation type="submission" date="2023-07" db="EMBL/GenBank/DDBJ databases">
        <authorList>
            <person name="Stuckert A."/>
        </authorList>
    </citation>
    <scope>NUCLEOTIDE SEQUENCE</scope>
</reference>
<name>A0ABN9KUG7_9NEOB</name>
<organism evidence="3 4">
    <name type="scientific">Ranitomeya imitator</name>
    <name type="common">mimic poison frog</name>
    <dbReference type="NCBI Taxonomy" id="111125"/>
    <lineage>
        <taxon>Eukaryota</taxon>
        <taxon>Metazoa</taxon>
        <taxon>Chordata</taxon>
        <taxon>Craniata</taxon>
        <taxon>Vertebrata</taxon>
        <taxon>Euteleostomi</taxon>
        <taxon>Amphibia</taxon>
        <taxon>Batrachia</taxon>
        <taxon>Anura</taxon>
        <taxon>Neobatrachia</taxon>
        <taxon>Hyloidea</taxon>
        <taxon>Dendrobatidae</taxon>
        <taxon>Dendrobatinae</taxon>
        <taxon>Ranitomeya</taxon>
    </lineage>
</organism>
<keyword evidence="2" id="KW-1133">Transmembrane helix</keyword>
<keyword evidence="2" id="KW-0812">Transmembrane</keyword>
<protein>
    <submittedName>
        <fullName evidence="3">Uncharacterized protein</fullName>
    </submittedName>
</protein>
<evidence type="ECO:0000256" key="2">
    <source>
        <dbReference type="SAM" id="Phobius"/>
    </source>
</evidence>
<dbReference type="InterPro" id="IPR036396">
    <property type="entry name" value="Cyt_P450_sf"/>
</dbReference>
<comment type="caution">
    <text evidence="3">The sequence shown here is derived from an EMBL/GenBank/DDBJ whole genome shotgun (WGS) entry which is preliminary data.</text>
</comment>
<feature type="compositionally biased region" description="Acidic residues" evidence="1">
    <location>
        <begin position="311"/>
        <end position="321"/>
    </location>
</feature>
<keyword evidence="2" id="KW-0472">Membrane</keyword>
<proteinExistence type="predicted"/>
<feature type="transmembrane region" description="Helical" evidence="2">
    <location>
        <begin position="74"/>
        <end position="99"/>
    </location>
</feature>
<sequence length="321" mass="34885">MLDFAIFAITFLLILVGAVLYLYPYMDNDDSRIRGRLWPSLIGRGNLYDIIVAMATIMTSSSLSLLLIGRGNLYDIIVAMATIMTSSSPCPLLIGRGLAASTNQRRGMSTSFMTSLSLCPSGIWCPHCYIQKINKKGAPRAVKSAGEAETQRVSPHKGGFVRSSRQACGIPGLAPSEEKDGNLQDIVSKGSLHEFLVNLHEKFGAVASFWFGRRLVVSLGSLDLLRQHINPNKTSDPFQMMLKSLLGYQSGVIGEATESHMQKKLYENAINKSLQSRSGVASSSTSSALKFRQRARTNHVIAPSDLSVTAEDAEDGAAPER</sequence>
<feature type="transmembrane region" description="Helical" evidence="2">
    <location>
        <begin position="6"/>
        <end position="26"/>
    </location>
</feature>
<accession>A0ABN9KUG7</accession>
<dbReference type="Proteomes" id="UP001176940">
    <property type="component" value="Unassembled WGS sequence"/>
</dbReference>